<evidence type="ECO:0000313" key="17">
    <source>
        <dbReference type="EMBL" id="CAD7201245.1"/>
    </source>
</evidence>
<name>A0A7R8ZDE5_TIMDO</name>
<comment type="subcellular location">
    <subcellularLocation>
        <location evidence="2">Mitochondrion</location>
    </subcellularLocation>
</comment>
<evidence type="ECO:0000256" key="7">
    <source>
        <dbReference type="ARBA" id="ARBA00023002"/>
    </source>
</evidence>
<protein>
    <recommendedName>
        <fullName evidence="15">Sulfide:quinone oxidoreductase, mitochondrial</fullName>
        <ecNumber evidence="14">1.8.5.8</ecNumber>
    </recommendedName>
    <alternativeName>
        <fullName evidence="16">Sulfide quinone oxidoreductase</fullName>
    </alternativeName>
</protein>
<evidence type="ECO:0000256" key="13">
    <source>
        <dbReference type="ARBA" id="ARBA00060891"/>
    </source>
</evidence>
<evidence type="ECO:0000256" key="11">
    <source>
        <dbReference type="ARBA" id="ARBA00052986"/>
    </source>
</evidence>
<accession>A0A7R8ZDE5</accession>
<dbReference type="GO" id="GO:0106436">
    <property type="term" value="F:glutathione-dependent sulfide quinone oxidoreductase activity"/>
    <property type="evidence" value="ECO:0007669"/>
    <property type="project" value="UniProtKB-EC"/>
</dbReference>
<dbReference type="PANTHER" id="PTHR10632">
    <property type="entry name" value="SULFIDE:QUINONE OXIDOREDUCTASE"/>
    <property type="match status" value="1"/>
</dbReference>
<comment type="catalytic activity">
    <reaction evidence="10">
        <text>ubiquinone-10 + hydrogen sulfide + glutathione + H(+) = S-sulfanylglutathione + ubiquinol-10</text>
        <dbReference type="Rhea" id="RHEA:62608"/>
        <dbReference type="ChEBI" id="CHEBI:15378"/>
        <dbReference type="ChEBI" id="CHEBI:29919"/>
        <dbReference type="ChEBI" id="CHEBI:46245"/>
        <dbReference type="ChEBI" id="CHEBI:57925"/>
        <dbReference type="ChEBI" id="CHEBI:58905"/>
        <dbReference type="ChEBI" id="CHEBI:64183"/>
    </reaction>
    <physiologicalReaction direction="left-to-right" evidence="10">
        <dbReference type="Rhea" id="RHEA:62609"/>
    </physiologicalReaction>
</comment>
<evidence type="ECO:0000256" key="4">
    <source>
        <dbReference type="ARBA" id="ARBA00022719"/>
    </source>
</evidence>
<organism evidence="17">
    <name type="scientific">Timema douglasi</name>
    <name type="common">Walking stick</name>
    <dbReference type="NCBI Taxonomy" id="61478"/>
    <lineage>
        <taxon>Eukaryota</taxon>
        <taxon>Metazoa</taxon>
        <taxon>Ecdysozoa</taxon>
        <taxon>Arthropoda</taxon>
        <taxon>Hexapoda</taxon>
        <taxon>Insecta</taxon>
        <taxon>Pterygota</taxon>
        <taxon>Neoptera</taxon>
        <taxon>Polyneoptera</taxon>
        <taxon>Phasmatodea</taxon>
        <taxon>Timematodea</taxon>
        <taxon>Timematoidea</taxon>
        <taxon>Timematidae</taxon>
        <taxon>Timema</taxon>
    </lineage>
</organism>
<keyword evidence="8" id="KW-0496">Mitochondrion</keyword>
<dbReference type="GO" id="GO:0005739">
    <property type="term" value="C:mitochondrion"/>
    <property type="evidence" value="ECO:0007669"/>
    <property type="project" value="UniProtKB-SubCell"/>
</dbReference>
<reference evidence="17" key="1">
    <citation type="submission" date="2020-11" db="EMBL/GenBank/DDBJ databases">
        <authorList>
            <person name="Tran Van P."/>
        </authorList>
    </citation>
    <scope>NUCLEOTIDE SEQUENCE</scope>
</reference>
<keyword evidence="4" id="KW-0874">Quinone</keyword>
<comment type="function">
    <text evidence="12">Catalyzes the oxidation of hydrogen sulfide with the help of a quinone, such as ubiquinone-10, giving rise to thiosulfate and ultimately to sulfane (molecular sulfur) atoms. Requires an additional electron acceptor; can use sulfite, sulfide or cyanide (in vitro). It is believed the in vivo electron acceptor is glutathione.</text>
</comment>
<gene>
    <name evidence="17" type="ORF">TDIB3V08_LOCUS7448</name>
</gene>
<evidence type="ECO:0000256" key="16">
    <source>
        <dbReference type="ARBA" id="ARBA00082958"/>
    </source>
</evidence>
<evidence type="ECO:0000256" key="14">
    <source>
        <dbReference type="ARBA" id="ARBA00066447"/>
    </source>
</evidence>
<comment type="catalytic activity">
    <reaction evidence="9">
        <text>ubiquinone-10 + hydrogen sulfide + sulfite + 2 H(+) = ubiquinol-10 + thiosulfate</text>
        <dbReference type="Rhea" id="RHEA:38359"/>
        <dbReference type="ChEBI" id="CHEBI:15378"/>
        <dbReference type="ChEBI" id="CHEBI:17359"/>
        <dbReference type="ChEBI" id="CHEBI:29919"/>
        <dbReference type="ChEBI" id="CHEBI:33542"/>
        <dbReference type="ChEBI" id="CHEBI:46245"/>
        <dbReference type="ChEBI" id="CHEBI:64183"/>
    </reaction>
    <physiologicalReaction direction="left-to-right" evidence="9">
        <dbReference type="Rhea" id="RHEA:38360"/>
    </physiologicalReaction>
</comment>
<dbReference type="GO" id="GO:0048038">
    <property type="term" value="F:quinone binding"/>
    <property type="evidence" value="ECO:0007669"/>
    <property type="project" value="UniProtKB-KW"/>
</dbReference>
<comment type="similarity">
    <text evidence="13">Belongs to the SQRD family.</text>
</comment>
<evidence type="ECO:0000256" key="9">
    <source>
        <dbReference type="ARBA" id="ARBA00051038"/>
    </source>
</evidence>
<evidence type="ECO:0000256" key="1">
    <source>
        <dbReference type="ARBA" id="ARBA00001974"/>
    </source>
</evidence>
<dbReference type="FunFam" id="3.50.50.60:FF:000034">
    <property type="entry name" value="sulfide:quinone oxidoreductase, mitochondrial"/>
    <property type="match status" value="1"/>
</dbReference>
<sequence>MAAKFSKKLGKNRVIIIEPADVHYYQPMFTLVGGGLKKLQECSRPMSEVLPDLAHWIKDKVVEFDPSASQVRTKRGDIINYDFMIVATGLELNYEQIPGLVEGLELRDSGVCSNYSPRYTDLTYKYLQSFQKGNIVFTFPKPPVKCPGAPQKIVYLAEDYLQKNGKRQYANLIYNTALPVLFGVKKYADSLWKVVERRNIEVNLKRNLLEVQPHKKEAIFEDLDEPSKTYETKYSVLHVTPPQSTGEALKNNADLTDAGGFLELDKATLRHVRFSNIYGIGDCTNLPTSKTAAAVAAQCGILRCNLGAALSGETVDMAMYDGYTSCPLVTGNNKCILAEFDYNLQPLETFPMNQGVESTLMYTLKAHVMPEIYWRAMLNGFWEGPSLCRKALHLGMGR</sequence>
<evidence type="ECO:0000256" key="6">
    <source>
        <dbReference type="ARBA" id="ARBA00022946"/>
    </source>
</evidence>
<evidence type="ECO:0000256" key="3">
    <source>
        <dbReference type="ARBA" id="ARBA00022630"/>
    </source>
</evidence>
<evidence type="ECO:0000256" key="15">
    <source>
        <dbReference type="ARBA" id="ARBA00070160"/>
    </source>
</evidence>
<dbReference type="EMBL" id="OA568189">
    <property type="protein sequence ID" value="CAD7201245.1"/>
    <property type="molecule type" value="Genomic_DNA"/>
</dbReference>
<dbReference type="InterPro" id="IPR036188">
    <property type="entry name" value="FAD/NAD-bd_sf"/>
</dbReference>
<keyword evidence="5" id="KW-0274">FAD</keyword>
<evidence type="ECO:0000256" key="12">
    <source>
        <dbReference type="ARBA" id="ARBA00059167"/>
    </source>
</evidence>
<evidence type="ECO:0000256" key="2">
    <source>
        <dbReference type="ARBA" id="ARBA00004173"/>
    </source>
</evidence>
<keyword evidence="6" id="KW-0809">Transit peptide</keyword>
<proteinExistence type="inferred from homology"/>
<dbReference type="EC" id="1.8.5.8" evidence="14"/>
<comment type="catalytic activity">
    <reaction evidence="11">
        <text>a quinone + hydrogen sulfide + glutathione + H(+) = S-sulfanylglutathione + a quinol</text>
        <dbReference type="Rhea" id="RHEA:55156"/>
        <dbReference type="ChEBI" id="CHEBI:15378"/>
        <dbReference type="ChEBI" id="CHEBI:24646"/>
        <dbReference type="ChEBI" id="CHEBI:29919"/>
        <dbReference type="ChEBI" id="CHEBI:57925"/>
        <dbReference type="ChEBI" id="CHEBI:58905"/>
        <dbReference type="ChEBI" id="CHEBI:132124"/>
        <dbReference type="EC" id="1.8.5.8"/>
    </reaction>
    <physiologicalReaction direction="left-to-right" evidence="11">
        <dbReference type="Rhea" id="RHEA:55157"/>
    </physiologicalReaction>
</comment>
<evidence type="ECO:0000256" key="10">
    <source>
        <dbReference type="ARBA" id="ARBA00052810"/>
    </source>
</evidence>
<keyword evidence="7" id="KW-0560">Oxidoreductase</keyword>
<evidence type="ECO:0000256" key="5">
    <source>
        <dbReference type="ARBA" id="ARBA00022827"/>
    </source>
</evidence>
<dbReference type="SUPFAM" id="SSF51905">
    <property type="entry name" value="FAD/NAD(P)-binding domain"/>
    <property type="match status" value="2"/>
</dbReference>
<dbReference type="AlphaFoldDB" id="A0A7R8ZDE5"/>
<dbReference type="GO" id="GO:0070221">
    <property type="term" value="P:sulfide oxidation, using sulfide:quinone oxidoreductase"/>
    <property type="evidence" value="ECO:0007669"/>
    <property type="project" value="TreeGrafter"/>
</dbReference>
<dbReference type="Gene3D" id="3.50.50.60">
    <property type="entry name" value="FAD/NAD(P)-binding domain"/>
    <property type="match status" value="2"/>
</dbReference>
<keyword evidence="3" id="KW-0285">Flavoprotein</keyword>
<dbReference type="PANTHER" id="PTHR10632:SF2">
    <property type="entry name" value="SULFIDE:QUINONE OXIDOREDUCTASE, MITOCHONDRIAL"/>
    <property type="match status" value="1"/>
</dbReference>
<comment type="cofactor">
    <cofactor evidence="1">
        <name>FAD</name>
        <dbReference type="ChEBI" id="CHEBI:57692"/>
    </cofactor>
</comment>
<dbReference type="GO" id="GO:0071949">
    <property type="term" value="F:FAD binding"/>
    <property type="evidence" value="ECO:0007669"/>
    <property type="project" value="TreeGrafter"/>
</dbReference>
<dbReference type="InterPro" id="IPR015904">
    <property type="entry name" value="Sulphide_quinone_reductase"/>
</dbReference>
<dbReference type="GO" id="GO:0070224">
    <property type="term" value="F:sulfide:quinone oxidoreductase activity"/>
    <property type="evidence" value="ECO:0007669"/>
    <property type="project" value="TreeGrafter"/>
</dbReference>
<evidence type="ECO:0000256" key="8">
    <source>
        <dbReference type="ARBA" id="ARBA00023128"/>
    </source>
</evidence>